<dbReference type="InterPro" id="IPR004827">
    <property type="entry name" value="bZIP"/>
</dbReference>
<feature type="region of interest" description="Disordered" evidence="3">
    <location>
        <begin position="353"/>
        <end position="384"/>
    </location>
</feature>
<dbReference type="SUPFAM" id="SSF57959">
    <property type="entry name" value="Leucine zipper domain"/>
    <property type="match status" value="1"/>
</dbReference>
<dbReference type="InterPro" id="IPR018287">
    <property type="entry name" value="Hap4_TF_heteromerisation"/>
</dbReference>
<dbReference type="PhylomeDB" id="A0A060T105"/>
<feature type="region of interest" description="Disordered" evidence="3">
    <location>
        <begin position="256"/>
        <end position="285"/>
    </location>
</feature>
<dbReference type="InterPro" id="IPR050936">
    <property type="entry name" value="AP-1-like"/>
</dbReference>
<feature type="compositionally biased region" description="Polar residues" evidence="3">
    <location>
        <begin position="125"/>
        <end position="141"/>
    </location>
</feature>
<dbReference type="EMBL" id="HG937693">
    <property type="protein sequence ID" value="CDP34449.1"/>
    <property type="molecule type" value="Genomic_DNA"/>
</dbReference>
<keyword evidence="2" id="KW-0539">Nucleus</keyword>
<dbReference type="SMART" id="SM00338">
    <property type="entry name" value="BRLZ"/>
    <property type="match status" value="1"/>
</dbReference>
<evidence type="ECO:0000313" key="5">
    <source>
        <dbReference type="EMBL" id="CDP34449.1"/>
    </source>
</evidence>
<dbReference type="PANTHER" id="PTHR40621:SF7">
    <property type="entry name" value="BZIP DOMAIN-CONTAINING PROTEIN"/>
    <property type="match status" value="1"/>
</dbReference>
<name>A0A060T105_BLAAD</name>
<reference evidence="5" key="2">
    <citation type="submission" date="2014-06" db="EMBL/GenBank/DDBJ databases">
        <title>The complete genome of Blastobotrys (Arxula) adeninivorans LS3 - a yeast of biotechnological interest.</title>
        <authorList>
            <person name="Kunze G."/>
            <person name="Gaillardin C."/>
            <person name="Czernicka M."/>
            <person name="Durrens P."/>
            <person name="Martin T."/>
            <person name="Boer E."/>
            <person name="Gabaldon T."/>
            <person name="Cruz J."/>
            <person name="Talla E."/>
            <person name="Marck C."/>
            <person name="Goffeau A."/>
            <person name="Barbe V."/>
            <person name="Baret P."/>
            <person name="Baronian K."/>
            <person name="Beier S."/>
            <person name="Bleykasten C."/>
            <person name="Bode R."/>
            <person name="Casaregola S."/>
            <person name="Despons L."/>
            <person name="Fairhead C."/>
            <person name="Giersberg M."/>
            <person name="Gierski P."/>
            <person name="Hahnel U."/>
            <person name="Hartmann A."/>
            <person name="Jankowska D."/>
            <person name="Jubin C."/>
            <person name="Jung P."/>
            <person name="Lafontaine I."/>
            <person name="Leh-Louis V."/>
            <person name="Lemaire M."/>
            <person name="Marcet-Houben M."/>
            <person name="Mascher M."/>
            <person name="Morel G."/>
            <person name="Richard G.-F."/>
            <person name="Riechen J."/>
            <person name="Sacerdot C."/>
            <person name="Sarkar A."/>
            <person name="Savel G."/>
            <person name="Schacherer J."/>
            <person name="Sherman D."/>
            <person name="Straub M.-L."/>
            <person name="Stein N."/>
            <person name="Thierry A."/>
            <person name="Trautwein-Schult A."/>
            <person name="Westhof E."/>
            <person name="Worch S."/>
            <person name="Dujon B."/>
            <person name="Souciet J.-L."/>
            <person name="Wincker P."/>
            <person name="Scholz U."/>
            <person name="Neuveglise N."/>
        </authorList>
    </citation>
    <scope>NUCLEOTIDE SEQUENCE</scope>
    <source>
        <strain evidence="5">LS3</strain>
    </source>
</reference>
<organism evidence="5">
    <name type="scientific">Blastobotrys adeninivorans</name>
    <name type="common">Yeast</name>
    <name type="synonym">Arxula adeninivorans</name>
    <dbReference type="NCBI Taxonomy" id="409370"/>
    <lineage>
        <taxon>Eukaryota</taxon>
        <taxon>Fungi</taxon>
        <taxon>Dikarya</taxon>
        <taxon>Ascomycota</taxon>
        <taxon>Saccharomycotina</taxon>
        <taxon>Dipodascomycetes</taxon>
        <taxon>Dipodascales</taxon>
        <taxon>Trichomonascaceae</taxon>
        <taxon>Blastobotrys</taxon>
    </lineage>
</organism>
<evidence type="ECO:0000259" key="4">
    <source>
        <dbReference type="PROSITE" id="PS00036"/>
    </source>
</evidence>
<dbReference type="GO" id="GO:0090575">
    <property type="term" value="C:RNA polymerase II transcription regulator complex"/>
    <property type="evidence" value="ECO:0007669"/>
    <property type="project" value="TreeGrafter"/>
</dbReference>
<sequence length="482" mass="51132">MAATKSVAPAPPPKPLPLAQKKPPSSASAPSPAPELSTSKVWVVPPRPKPGRKPSADTPSSARKAQNRAAQRAFRERRAARVGELEERIAEIEKERDARERKLYAALEAVSKDNTTLRKALAELQAQSPNNTTMIPQGNPKTVSGAAGATPAPSPVASTPGDVPMEALDRALEERLPVPPPNSNSNADSSLPNNRPVDSCVVCVKDDCICASIGLNVRNTPSAKSVPLNRKPKSEGASTPIKQEMEIDFTAQFAKPQKKMAPIPKSKPQPAPAPSTASFRPSTPQERCGFCSDGTPCMCAEVAEEQSHKRKRSIDDIGESMTLAPIVSHGSPVNTPLKLPALQPDFDKEVVTVPSTAPPPSTAVPSSGSTLGQTPNGAAASPSVGGGCSGNPGNCAQCRSDPMSTLFCTTLAERQTQPPEETPVEEEAYIPCAAAYQTLSRHKVFKQVDLGRLVGRLHTRGMQVEVSSVANVLRELDRRLYD</sequence>
<dbReference type="GO" id="GO:0001228">
    <property type="term" value="F:DNA-binding transcription activator activity, RNA polymerase II-specific"/>
    <property type="evidence" value="ECO:0007669"/>
    <property type="project" value="TreeGrafter"/>
</dbReference>
<proteinExistence type="predicted"/>
<reference evidence="5" key="1">
    <citation type="submission" date="2014-02" db="EMBL/GenBank/DDBJ databases">
        <authorList>
            <person name="Genoscope - CEA"/>
        </authorList>
    </citation>
    <scope>NUCLEOTIDE SEQUENCE</scope>
    <source>
        <strain evidence="5">LS3</strain>
    </source>
</reference>
<evidence type="ECO:0000256" key="3">
    <source>
        <dbReference type="SAM" id="MobiDB-lite"/>
    </source>
</evidence>
<dbReference type="Pfam" id="PF10297">
    <property type="entry name" value="Hap4_Hap_bind"/>
    <property type="match status" value="1"/>
</dbReference>
<dbReference type="InterPro" id="IPR046347">
    <property type="entry name" value="bZIP_sf"/>
</dbReference>
<evidence type="ECO:0000256" key="1">
    <source>
        <dbReference type="ARBA" id="ARBA00004123"/>
    </source>
</evidence>
<feature type="compositionally biased region" description="Low complexity" evidence="3">
    <location>
        <begin position="142"/>
        <end position="161"/>
    </location>
</feature>
<evidence type="ECO:0000256" key="2">
    <source>
        <dbReference type="ARBA" id="ARBA00023242"/>
    </source>
</evidence>
<feature type="region of interest" description="Disordered" evidence="3">
    <location>
        <begin position="220"/>
        <end position="241"/>
    </location>
</feature>
<dbReference type="PROSITE" id="PS00036">
    <property type="entry name" value="BZIP_BASIC"/>
    <property type="match status" value="1"/>
</dbReference>
<feature type="domain" description="BZIP" evidence="4">
    <location>
        <begin position="63"/>
        <end position="77"/>
    </location>
</feature>
<feature type="compositionally biased region" description="Low complexity" evidence="3">
    <location>
        <begin position="62"/>
        <end position="72"/>
    </location>
</feature>
<protein>
    <submittedName>
        <fullName evidence="5">ARAD1C12540p</fullName>
    </submittedName>
</protein>
<dbReference type="GO" id="GO:0000976">
    <property type="term" value="F:transcription cis-regulatory region binding"/>
    <property type="evidence" value="ECO:0007669"/>
    <property type="project" value="InterPro"/>
</dbReference>
<feature type="compositionally biased region" description="Basic and acidic residues" evidence="3">
    <location>
        <begin position="167"/>
        <end position="176"/>
    </location>
</feature>
<gene>
    <name evidence="5" type="ORF">GNLVRS02_ARAD1C12540g</name>
</gene>
<feature type="compositionally biased region" description="Low complexity" evidence="3">
    <location>
        <begin position="183"/>
        <end position="192"/>
    </location>
</feature>
<dbReference type="PANTHER" id="PTHR40621">
    <property type="entry name" value="TRANSCRIPTION FACTOR KAPC-RELATED"/>
    <property type="match status" value="1"/>
</dbReference>
<dbReference type="Gene3D" id="1.20.5.170">
    <property type="match status" value="1"/>
</dbReference>
<feature type="region of interest" description="Disordered" evidence="3">
    <location>
        <begin position="125"/>
        <end position="192"/>
    </location>
</feature>
<accession>A0A060T105</accession>
<feature type="compositionally biased region" description="Low complexity" evidence="3">
    <location>
        <begin position="17"/>
        <end position="30"/>
    </location>
</feature>
<comment type="subcellular location">
    <subcellularLocation>
        <location evidence="1">Nucleus</location>
    </subcellularLocation>
</comment>
<feature type="region of interest" description="Disordered" evidence="3">
    <location>
        <begin position="1"/>
        <end position="80"/>
    </location>
</feature>
<dbReference type="AlphaFoldDB" id="A0A060T105"/>